<dbReference type="GO" id="GO:0000166">
    <property type="term" value="F:nucleotide binding"/>
    <property type="evidence" value="ECO:0007669"/>
    <property type="project" value="InterPro"/>
</dbReference>
<dbReference type="Gene3D" id="3.40.50.720">
    <property type="entry name" value="NAD(P)-binding Rossmann-like Domain"/>
    <property type="match status" value="1"/>
</dbReference>
<dbReference type="Pfam" id="PF01408">
    <property type="entry name" value="GFO_IDH_MocA"/>
    <property type="match status" value="1"/>
</dbReference>
<dbReference type="KEGG" id="plyc:GXP70_06685"/>
<dbReference type="Proteomes" id="UP000476064">
    <property type="component" value="Chromosome"/>
</dbReference>
<accession>A0A6C0FS33</accession>
<dbReference type="Pfam" id="PF02894">
    <property type="entry name" value="GFO_IDH_MocA_C"/>
    <property type="match status" value="1"/>
</dbReference>
<evidence type="ECO:0000313" key="5">
    <source>
        <dbReference type="Proteomes" id="UP000476064"/>
    </source>
</evidence>
<name>A0A6C0FS33_9BACL</name>
<dbReference type="SUPFAM" id="SSF51735">
    <property type="entry name" value="NAD(P)-binding Rossmann-fold domains"/>
    <property type="match status" value="1"/>
</dbReference>
<dbReference type="Gene3D" id="3.30.360.10">
    <property type="entry name" value="Dihydrodipicolinate Reductase, domain 2"/>
    <property type="match status" value="1"/>
</dbReference>
<dbReference type="InterPro" id="IPR000683">
    <property type="entry name" value="Gfo/Idh/MocA-like_OxRdtase_N"/>
</dbReference>
<dbReference type="InterPro" id="IPR004104">
    <property type="entry name" value="Gfo/Idh/MocA-like_OxRdtase_C"/>
</dbReference>
<evidence type="ECO:0000313" key="4">
    <source>
        <dbReference type="EMBL" id="QHT59667.1"/>
    </source>
</evidence>
<sequence>MKELGFGIVGCGYFGAEFAAILSDMEGARLVAVQGGSGASAKAVAERHGCLYIEELEALCQHPDIDVVLVVSPNHYHKEPVLLAARNKKHVFCEKPIALSLADCKEMVAACREAGVLFMAGHILHFMHGIRKVKGMIADGVIGKPIVAHGERTGWENKQQTVSWKKKKEMSGGHLFHHIHELDIIQSIMGPAERVAMSGGNLAHQGEGFGDEEDVLMLSLEFPGGAVGTMQYGSGFHWGEHYVKINGTLGALYLDFKDSRILVRKDDRVIAYDMHETPEENEERRAQYVKLEGGIVYGNPSVRPPLFIRKAMIAEMVFLRDAILGAEIPAEWAGLLDGSAALGSVATAETADRALQAGAWMAPA</sequence>
<organism evidence="4 5">
    <name type="scientific">Paenibacillus lycopersici</name>
    <dbReference type="NCBI Taxonomy" id="2704462"/>
    <lineage>
        <taxon>Bacteria</taxon>
        <taxon>Bacillati</taxon>
        <taxon>Bacillota</taxon>
        <taxon>Bacilli</taxon>
        <taxon>Bacillales</taxon>
        <taxon>Paenibacillaceae</taxon>
        <taxon>Paenibacillus</taxon>
    </lineage>
</organism>
<dbReference type="SUPFAM" id="SSF55347">
    <property type="entry name" value="Glyceraldehyde-3-phosphate dehydrogenase-like, C-terminal domain"/>
    <property type="match status" value="1"/>
</dbReference>
<proteinExistence type="inferred from homology"/>
<dbReference type="PANTHER" id="PTHR43377:SF1">
    <property type="entry name" value="BILIVERDIN REDUCTASE A"/>
    <property type="match status" value="1"/>
</dbReference>
<dbReference type="RefSeq" id="WP_162355733.1">
    <property type="nucleotide sequence ID" value="NZ_CP048209.1"/>
</dbReference>
<dbReference type="InterPro" id="IPR036291">
    <property type="entry name" value="NAD(P)-bd_dom_sf"/>
</dbReference>
<dbReference type="AlphaFoldDB" id="A0A6C0FS33"/>
<feature type="domain" description="Gfo/Idh/MocA-like oxidoreductase N-terminal" evidence="2">
    <location>
        <begin position="5"/>
        <end position="122"/>
    </location>
</feature>
<dbReference type="PANTHER" id="PTHR43377">
    <property type="entry name" value="BILIVERDIN REDUCTASE A"/>
    <property type="match status" value="1"/>
</dbReference>
<evidence type="ECO:0000256" key="1">
    <source>
        <dbReference type="ARBA" id="ARBA00010928"/>
    </source>
</evidence>
<gene>
    <name evidence="4" type="ORF">GXP70_06685</name>
</gene>
<protein>
    <submittedName>
        <fullName evidence="4">Gfo/Idh/MocA family oxidoreductase</fullName>
    </submittedName>
</protein>
<keyword evidence="5" id="KW-1185">Reference proteome</keyword>
<evidence type="ECO:0000259" key="2">
    <source>
        <dbReference type="Pfam" id="PF01408"/>
    </source>
</evidence>
<evidence type="ECO:0000259" key="3">
    <source>
        <dbReference type="Pfam" id="PF02894"/>
    </source>
</evidence>
<dbReference type="EMBL" id="CP048209">
    <property type="protein sequence ID" value="QHT59667.1"/>
    <property type="molecule type" value="Genomic_DNA"/>
</dbReference>
<comment type="similarity">
    <text evidence="1">Belongs to the Gfo/Idh/MocA family.</text>
</comment>
<feature type="domain" description="Gfo/Idh/MocA-like oxidoreductase C-terminal" evidence="3">
    <location>
        <begin position="134"/>
        <end position="361"/>
    </location>
</feature>
<reference evidence="4 5" key="1">
    <citation type="submission" date="2020-01" db="EMBL/GenBank/DDBJ databases">
        <title>Paenibacillus sp. nov., isolated from tomato rhizosphere.</title>
        <authorList>
            <person name="Weon H.-Y."/>
            <person name="Lee S.A."/>
        </authorList>
    </citation>
    <scope>NUCLEOTIDE SEQUENCE [LARGE SCALE GENOMIC DNA]</scope>
    <source>
        <strain evidence="4 5">12200R-189</strain>
    </source>
</reference>
<dbReference type="InterPro" id="IPR051450">
    <property type="entry name" value="Gfo/Idh/MocA_Oxidoreductases"/>
</dbReference>